<dbReference type="InterPro" id="IPR013324">
    <property type="entry name" value="RNA_pol_sigma_r3/r4-like"/>
</dbReference>
<dbReference type="SUPFAM" id="SSF88659">
    <property type="entry name" value="Sigma3 and sigma4 domains of RNA polymerase sigma factors"/>
    <property type="match status" value="1"/>
</dbReference>
<keyword evidence="3" id="KW-0731">Sigma factor</keyword>
<reference evidence="7 8" key="1">
    <citation type="submission" date="2019-02" db="EMBL/GenBank/DDBJ databases">
        <title>Deep-cultivation of Planctomycetes and their phenomic and genomic characterization uncovers novel biology.</title>
        <authorList>
            <person name="Wiegand S."/>
            <person name="Jogler M."/>
            <person name="Boedeker C."/>
            <person name="Pinto D."/>
            <person name="Vollmers J."/>
            <person name="Rivas-Marin E."/>
            <person name="Kohn T."/>
            <person name="Peeters S.H."/>
            <person name="Heuer A."/>
            <person name="Rast P."/>
            <person name="Oberbeckmann S."/>
            <person name="Bunk B."/>
            <person name="Jeske O."/>
            <person name="Meyerdierks A."/>
            <person name="Storesund J.E."/>
            <person name="Kallscheuer N."/>
            <person name="Luecker S."/>
            <person name="Lage O.M."/>
            <person name="Pohl T."/>
            <person name="Merkel B.J."/>
            <person name="Hornburger P."/>
            <person name="Mueller R.-W."/>
            <person name="Bruemmer F."/>
            <person name="Labrenz M."/>
            <person name="Spormann A.M."/>
            <person name="Op Den Camp H."/>
            <person name="Overmann J."/>
            <person name="Amann R."/>
            <person name="Jetten M.S.M."/>
            <person name="Mascher T."/>
            <person name="Medema M.H."/>
            <person name="Devos D.P."/>
            <person name="Kaster A.-K."/>
            <person name="Ovreas L."/>
            <person name="Rohde M."/>
            <person name="Galperin M.Y."/>
            <person name="Jogler C."/>
        </authorList>
    </citation>
    <scope>NUCLEOTIDE SEQUENCE [LARGE SCALE GENOMIC DNA]</scope>
    <source>
        <strain evidence="7 8">Pla100</strain>
    </source>
</reference>
<dbReference type="Gene3D" id="1.10.1740.10">
    <property type="match status" value="1"/>
</dbReference>
<evidence type="ECO:0000256" key="1">
    <source>
        <dbReference type="ARBA" id="ARBA00010641"/>
    </source>
</evidence>
<organism evidence="7 8">
    <name type="scientific">Neorhodopirellula pilleata</name>
    <dbReference type="NCBI Taxonomy" id="2714738"/>
    <lineage>
        <taxon>Bacteria</taxon>
        <taxon>Pseudomonadati</taxon>
        <taxon>Planctomycetota</taxon>
        <taxon>Planctomycetia</taxon>
        <taxon>Pirellulales</taxon>
        <taxon>Pirellulaceae</taxon>
        <taxon>Neorhodopirellula</taxon>
    </lineage>
</organism>
<protein>
    <submittedName>
        <fullName evidence="7">ECF RNA polymerase sigma factor SigK</fullName>
    </submittedName>
</protein>
<dbReference type="InterPro" id="IPR036388">
    <property type="entry name" value="WH-like_DNA-bd_sf"/>
</dbReference>
<evidence type="ECO:0000313" key="8">
    <source>
        <dbReference type="Proteomes" id="UP000316213"/>
    </source>
</evidence>
<dbReference type="Pfam" id="PF08281">
    <property type="entry name" value="Sigma70_r4_2"/>
    <property type="match status" value="1"/>
</dbReference>
<dbReference type="GO" id="GO:0003677">
    <property type="term" value="F:DNA binding"/>
    <property type="evidence" value="ECO:0007669"/>
    <property type="project" value="InterPro"/>
</dbReference>
<keyword evidence="8" id="KW-1185">Reference proteome</keyword>
<feature type="domain" description="RNA polymerase sigma-70 region 2" evidence="5">
    <location>
        <begin position="41"/>
        <end position="105"/>
    </location>
</feature>
<proteinExistence type="inferred from homology"/>
<dbReference type="NCBIfam" id="TIGR02937">
    <property type="entry name" value="sigma70-ECF"/>
    <property type="match status" value="1"/>
</dbReference>
<dbReference type="InterPro" id="IPR013325">
    <property type="entry name" value="RNA_pol_sigma_r2"/>
</dbReference>
<dbReference type="InterPro" id="IPR039425">
    <property type="entry name" value="RNA_pol_sigma-70-like"/>
</dbReference>
<dbReference type="InterPro" id="IPR007627">
    <property type="entry name" value="RNA_pol_sigma70_r2"/>
</dbReference>
<comment type="similarity">
    <text evidence="1">Belongs to the sigma-70 factor family. ECF subfamily.</text>
</comment>
<evidence type="ECO:0000313" key="7">
    <source>
        <dbReference type="EMBL" id="TWT95485.1"/>
    </source>
</evidence>
<dbReference type="Gene3D" id="1.10.10.10">
    <property type="entry name" value="Winged helix-like DNA-binding domain superfamily/Winged helix DNA-binding domain"/>
    <property type="match status" value="1"/>
</dbReference>
<dbReference type="GO" id="GO:0006352">
    <property type="term" value="P:DNA-templated transcription initiation"/>
    <property type="evidence" value="ECO:0007669"/>
    <property type="project" value="InterPro"/>
</dbReference>
<feature type="domain" description="RNA polymerase sigma factor 70 region 4 type 2" evidence="6">
    <location>
        <begin position="140"/>
        <end position="189"/>
    </location>
</feature>
<dbReference type="InterPro" id="IPR014284">
    <property type="entry name" value="RNA_pol_sigma-70_dom"/>
</dbReference>
<evidence type="ECO:0000259" key="5">
    <source>
        <dbReference type="Pfam" id="PF04542"/>
    </source>
</evidence>
<evidence type="ECO:0000259" key="6">
    <source>
        <dbReference type="Pfam" id="PF08281"/>
    </source>
</evidence>
<evidence type="ECO:0000256" key="2">
    <source>
        <dbReference type="ARBA" id="ARBA00023015"/>
    </source>
</evidence>
<dbReference type="InterPro" id="IPR013249">
    <property type="entry name" value="RNA_pol_sigma70_r4_t2"/>
</dbReference>
<dbReference type="OrthoDB" id="9784272at2"/>
<keyword evidence="4" id="KW-0804">Transcription</keyword>
<dbReference type="Proteomes" id="UP000316213">
    <property type="component" value="Unassembled WGS sequence"/>
</dbReference>
<gene>
    <name evidence="7" type="primary">sigK</name>
    <name evidence="7" type="ORF">Pla100_31260</name>
</gene>
<sequence>MLIELLSNDEADMTQERSLIPTKILPRIAAGDQTAVEECLHQYGGLVWSLANRLLGNASDAEDVVQEIFVEIWKKAEVFDAAKSNETTFITLIARRRIIDRLRRGTSGVTTQSMSAIEYEIPDQVGTEPIELADEASKALECVRKLSSDQQRVIQLSVHHGISHMDISKQLSMPLGTVKSFARRAMLQLRECMNRPMLTTSEGGAS</sequence>
<dbReference type="RefSeq" id="WP_146578558.1">
    <property type="nucleotide sequence ID" value="NZ_SJPM01000006.1"/>
</dbReference>
<dbReference type="EMBL" id="SJPM01000006">
    <property type="protein sequence ID" value="TWT95485.1"/>
    <property type="molecule type" value="Genomic_DNA"/>
</dbReference>
<accession>A0A5C6A835</accession>
<dbReference type="PANTHER" id="PTHR43133:SF62">
    <property type="entry name" value="RNA POLYMERASE SIGMA FACTOR SIGZ"/>
    <property type="match status" value="1"/>
</dbReference>
<dbReference type="SUPFAM" id="SSF88946">
    <property type="entry name" value="Sigma2 domain of RNA polymerase sigma factors"/>
    <property type="match status" value="1"/>
</dbReference>
<comment type="caution">
    <text evidence="7">The sequence shown here is derived from an EMBL/GenBank/DDBJ whole genome shotgun (WGS) entry which is preliminary data.</text>
</comment>
<name>A0A5C6A835_9BACT</name>
<keyword evidence="2" id="KW-0805">Transcription regulation</keyword>
<dbReference type="PANTHER" id="PTHR43133">
    <property type="entry name" value="RNA POLYMERASE ECF-TYPE SIGMA FACTO"/>
    <property type="match status" value="1"/>
</dbReference>
<evidence type="ECO:0000256" key="3">
    <source>
        <dbReference type="ARBA" id="ARBA00023082"/>
    </source>
</evidence>
<dbReference type="Pfam" id="PF04542">
    <property type="entry name" value="Sigma70_r2"/>
    <property type="match status" value="1"/>
</dbReference>
<dbReference type="GO" id="GO:0016987">
    <property type="term" value="F:sigma factor activity"/>
    <property type="evidence" value="ECO:0007669"/>
    <property type="project" value="UniProtKB-KW"/>
</dbReference>
<dbReference type="AlphaFoldDB" id="A0A5C6A835"/>
<evidence type="ECO:0000256" key="4">
    <source>
        <dbReference type="ARBA" id="ARBA00023163"/>
    </source>
</evidence>